<dbReference type="PANTHER" id="PTHR42951:SF4">
    <property type="entry name" value="ACYL-COENZYME A THIOESTERASE MBLAC2"/>
    <property type="match status" value="1"/>
</dbReference>
<dbReference type="EMBL" id="JBHRXX010000001">
    <property type="protein sequence ID" value="MFC3682449.1"/>
    <property type="molecule type" value="Genomic_DNA"/>
</dbReference>
<dbReference type="SUPFAM" id="SSF56281">
    <property type="entry name" value="Metallo-hydrolase/oxidoreductase"/>
    <property type="match status" value="1"/>
</dbReference>
<evidence type="ECO:0000313" key="5">
    <source>
        <dbReference type="Proteomes" id="UP001595729"/>
    </source>
</evidence>
<keyword evidence="2" id="KW-0732">Signal</keyword>
<feature type="chain" id="PRO_5045495256" evidence="2">
    <location>
        <begin position="24"/>
        <end position="309"/>
    </location>
</feature>
<protein>
    <submittedName>
        <fullName evidence="4">MBL fold metallo-hydrolase</fullName>
    </submittedName>
</protein>
<evidence type="ECO:0000259" key="3">
    <source>
        <dbReference type="SMART" id="SM00849"/>
    </source>
</evidence>
<dbReference type="Proteomes" id="UP001595729">
    <property type="component" value="Unassembled WGS sequence"/>
</dbReference>
<feature type="domain" description="Metallo-beta-lactamase" evidence="3">
    <location>
        <begin position="53"/>
        <end position="239"/>
    </location>
</feature>
<dbReference type="Pfam" id="PF00753">
    <property type="entry name" value="Lactamase_B"/>
    <property type="match status" value="1"/>
</dbReference>
<evidence type="ECO:0000256" key="2">
    <source>
        <dbReference type="SAM" id="SignalP"/>
    </source>
</evidence>
<comment type="caution">
    <text evidence="4">The sequence shown here is derived from an EMBL/GenBank/DDBJ whole genome shotgun (WGS) entry which is preliminary data.</text>
</comment>
<reference evidence="5" key="1">
    <citation type="journal article" date="2019" name="Int. J. Syst. Evol. Microbiol.">
        <title>The Global Catalogue of Microorganisms (GCM) 10K type strain sequencing project: providing services to taxonomists for standard genome sequencing and annotation.</title>
        <authorList>
            <consortium name="The Broad Institute Genomics Platform"/>
            <consortium name="The Broad Institute Genome Sequencing Center for Infectious Disease"/>
            <person name="Wu L."/>
            <person name="Ma J."/>
        </authorList>
    </citation>
    <scope>NUCLEOTIDE SEQUENCE [LARGE SCALE GENOMIC DNA]</scope>
    <source>
        <strain evidence="5">KCTC 42501</strain>
    </source>
</reference>
<dbReference type="InterPro" id="IPR050855">
    <property type="entry name" value="NDM-1-like"/>
</dbReference>
<gene>
    <name evidence="4" type="ORF">ACFOPI_02520</name>
</gene>
<dbReference type="SMART" id="SM00849">
    <property type="entry name" value="Lactamase_B"/>
    <property type="match status" value="1"/>
</dbReference>
<accession>A0ABV7VY47</accession>
<dbReference type="CDD" id="cd16282">
    <property type="entry name" value="metallo-hydrolase-like_MBL-fold"/>
    <property type="match status" value="1"/>
</dbReference>
<dbReference type="InterPro" id="IPR036866">
    <property type="entry name" value="RibonucZ/Hydroxyglut_hydro"/>
</dbReference>
<keyword evidence="5" id="KW-1185">Reference proteome</keyword>
<evidence type="ECO:0000313" key="4">
    <source>
        <dbReference type="EMBL" id="MFC3682449.1"/>
    </source>
</evidence>
<organism evidence="4 5">
    <name type="scientific">Hydrogenophaga luteola</name>
    <dbReference type="NCBI Taxonomy" id="1591122"/>
    <lineage>
        <taxon>Bacteria</taxon>
        <taxon>Pseudomonadati</taxon>
        <taxon>Pseudomonadota</taxon>
        <taxon>Betaproteobacteria</taxon>
        <taxon>Burkholderiales</taxon>
        <taxon>Comamonadaceae</taxon>
        <taxon>Hydrogenophaga</taxon>
    </lineage>
</organism>
<sequence length="309" mass="33188">MTRLSLRLLCCAVWAGVAAIAHAVEVKFQPVAPGIYAFIGEKSGRTYANEGLNANIGLVVTPAGALLIDSGASWQGAQQLHAAVKKVTDQPVKWVINTGGQDHRWLGNGYFIAQGAEVIAHASGKADLLARGGDHLAALQPALKEKLDGTVPNLPTRWLTGNDETLNLGGMAIEVKHRGGAHTPGDLMVWLPQQRVVFSGDIVYVDRMLGVIPVSHTGRWLQSFAAMEALQPARIVPGHGEVCDLPKAQAQTRDYLQALRTHMKKAVENGEDIGTAIKGFDAKPWLGLLNAAELHPGNASRTYLELERE</sequence>
<dbReference type="PANTHER" id="PTHR42951">
    <property type="entry name" value="METALLO-BETA-LACTAMASE DOMAIN-CONTAINING"/>
    <property type="match status" value="1"/>
</dbReference>
<comment type="similarity">
    <text evidence="1">Belongs to the metallo-beta-lactamase superfamily. Class-B beta-lactamase family.</text>
</comment>
<proteinExistence type="inferred from homology"/>
<dbReference type="InterPro" id="IPR001279">
    <property type="entry name" value="Metallo-B-lactamas"/>
</dbReference>
<feature type="signal peptide" evidence="2">
    <location>
        <begin position="1"/>
        <end position="23"/>
    </location>
</feature>
<evidence type="ECO:0000256" key="1">
    <source>
        <dbReference type="ARBA" id="ARBA00005250"/>
    </source>
</evidence>
<name>A0ABV7VY47_9BURK</name>
<dbReference type="Gene3D" id="3.60.15.10">
    <property type="entry name" value="Ribonuclease Z/Hydroxyacylglutathione hydrolase-like"/>
    <property type="match status" value="1"/>
</dbReference>
<dbReference type="RefSeq" id="WP_382170405.1">
    <property type="nucleotide sequence ID" value="NZ_JBHRXX010000001.1"/>
</dbReference>